<name>A0A0E9SBQ8_ANGAN</name>
<organism evidence="1">
    <name type="scientific">Anguilla anguilla</name>
    <name type="common">European freshwater eel</name>
    <name type="synonym">Muraena anguilla</name>
    <dbReference type="NCBI Taxonomy" id="7936"/>
    <lineage>
        <taxon>Eukaryota</taxon>
        <taxon>Metazoa</taxon>
        <taxon>Chordata</taxon>
        <taxon>Craniata</taxon>
        <taxon>Vertebrata</taxon>
        <taxon>Euteleostomi</taxon>
        <taxon>Actinopterygii</taxon>
        <taxon>Neopterygii</taxon>
        <taxon>Teleostei</taxon>
        <taxon>Anguilliformes</taxon>
        <taxon>Anguillidae</taxon>
        <taxon>Anguilla</taxon>
    </lineage>
</organism>
<dbReference type="EMBL" id="GBXM01069861">
    <property type="protein sequence ID" value="JAH38716.1"/>
    <property type="molecule type" value="Transcribed_RNA"/>
</dbReference>
<proteinExistence type="predicted"/>
<sequence length="33" mass="4112">MNLIRHIFVFGDNYNKIVYNSWNMSVRYRLIPH</sequence>
<evidence type="ECO:0000313" key="1">
    <source>
        <dbReference type="EMBL" id="JAH38716.1"/>
    </source>
</evidence>
<protein>
    <submittedName>
        <fullName evidence="1">Uncharacterized protein</fullName>
    </submittedName>
</protein>
<dbReference type="AlphaFoldDB" id="A0A0E9SBQ8"/>
<reference evidence="1" key="2">
    <citation type="journal article" date="2015" name="Fish Shellfish Immunol.">
        <title>Early steps in the European eel (Anguilla anguilla)-Vibrio vulnificus interaction in the gills: Role of the RtxA13 toxin.</title>
        <authorList>
            <person name="Callol A."/>
            <person name="Pajuelo D."/>
            <person name="Ebbesson L."/>
            <person name="Teles M."/>
            <person name="MacKenzie S."/>
            <person name="Amaro C."/>
        </authorList>
    </citation>
    <scope>NUCLEOTIDE SEQUENCE</scope>
</reference>
<accession>A0A0E9SBQ8</accession>
<reference evidence="1" key="1">
    <citation type="submission" date="2014-11" db="EMBL/GenBank/DDBJ databases">
        <authorList>
            <person name="Amaro Gonzalez C."/>
        </authorList>
    </citation>
    <scope>NUCLEOTIDE SEQUENCE</scope>
</reference>